<keyword evidence="2" id="KW-1133">Transmembrane helix</keyword>
<organism evidence="3 4">
    <name type="scientific">Actinocatenispora comari</name>
    <dbReference type="NCBI Taxonomy" id="2807577"/>
    <lineage>
        <taxon>Bacteria</taxon>
        <taxon>Bacillati</taxon>
        <taxon>Actinomycetota</taxon>
        <taxon>Actinomycetes</taxon>
        <taxon>Micromonosporales</taxon>
        <taxon>Micromonosporaceae</taxon>
        <taxon>Actinocatenispora</taxon>
    </lineage>
</organism>
<keyword evidence="4" id="KW-1185">Reference proteome</keyword>
<keyword evidence="2" id="KW-0472">Membrane</keyword>
<feature type="region of interest" description="Disordered" evidence="1">
    <location>
        <begin position="250"/>
        <end position="279"/>
    </location>
</feature>
<name>A0A8J4ACK3_9ACTN</name>
<reference evidence="4" key="1">
    <citation type="journal article" date="2021" name="Int. J. Syst. Evol. Microbiol.">
        <title>Actinocatenispora comari sp. nov., an endophytic actinomycete isolated from aerial parts of Comarum salesowianum.</title>
        <authorList>
            <person name="Oyunbileg N."/>
            <person name="Iizaka Y."/>
            <person name="Hamada M."/>
            <person name="Davaapurev B.O."/>
            <person name="Fukumoto A."/>
            <person name="Tsetseg B."/>
            <person name="Kato F."/>
            <person name="Tamura T."/>
            <person name="Batkhuu J."/>
            <person name="Anzai Y."/>
        </authorList>
    </citation>
    <scope>NUCLEOTIDE SEQUENCE [LARGE SCALE GENOMIC DNA]</scope>
    <source>
        <strain evidence="4">NUM-2625</strain>
    </source>
</reference>
<sequence length="279" mass="28819">MSEHEVTDLFERVLDTPEPPLPEAGQVIAAGRAARRRRALGASATALAVVLLAAAGTAGATGLLSGERSVPPQRGVARGYTPHPTPNVTHFLPSGRPHAGGPDLPARAAQLLDTLTHAVPPGYTVPTTDLVRYGGLGYEVRGYTAPAGHPKADGSWRIDAHTDVYRDGRAGSLWVTWTNGVRYPAAGSVCDATVPLRHTGTATRCSVTSVRGVAVRLDEQDLPDGNTVRYATAFGAGHWVTVSADQRGAAPGKAALPAPPLSGTDLARLVTGPSLGTGD</sequence>
<dbReference type="AlphaFoldDB" id="A0A8J4ACK3"/>
<comment type="caution">
    <text evidence="3">The sequence shown here is derived from an EMBL/GenBank/DDBJ whole genome shotgun (WGS) entry which is preliminary data.</text>
</comment>
<feature type="transmembrane region" description="Helical" evidence="2">
    <location>
        <begin position="39"/>
        <end position="64"/>
    </location>
</feature>
<evidence type="ECO:0000256" key="1">
    <source>
        <dbReference type="SAM" id="MobiDB-lite"/>
    </source>
</evidence>
<protein>
    <submittedName>
        <fullName evidence="3">Uncharacterized protein</fullName>
    </submittedName>
</protein>
<evidence type="ECO:0000313" key="4">
    <source>
        <dbReference type="Proteomes" id="UP000614996"/>
    </source>
</evidence>
<evidence type="ECO:0000256" key="2">
    <source>
        <dbReference type="SAM" id="Phobius"/>
    </source>
</evidence>
<evidence type="ECO:0000313" key="3">
    <source>
        <dbReference type="EMBL" id="GIL27215.1"/>
    </source>
</evidence>
<dbReference type="EMBL" id="BOPO01000039">
    <property type="protein sequence ID" value="GIL27215.1"/>
    <property type="molecule type" value="Genomic_DNA"/>
</dbReference>
<proteinExistence type="predicted"/>
<dbReference type="RefSeq" id="WP_207124965.1">
    <property type="nucleotide sequence ID" value="NZ_BOPO01000039.1"/>
</dbReference>
<accession>A0A8J4ACK3</accession>
<gene>
    <name evidence="3" type="ORF">NUM_24690</name>
</gene>
<keyword evidence="2" id="KW-0812">Transmembrane</keyword>
<dbReference type="Proteomes" id="UP000614996">
    <property type="component" value="Unassembled WGS sequence"/>
</dbReference>